<dbReference type="Proteomes" id="UP000559027">
    <property type="component" value="Unassembled WGS sequence"/>
</dbReference>
<evidence type="ECO:0000313" key="3">
    <source>
        <dbReference type="Proteomes" id="UP000559027"/>
    </source>
</evidence>
<keyword evidence="3" id="KW-1185">Reference proteome</keyword>
<gene>
    <name evidence="2" type="ORF">D9756_011312</name>
</gene>
<dbReference type="PANTHER" id="PTHR43609">
    <property type="entry name" value="ACETYL-COA HYDROLASE"/>
    <property type="match status" value="1"/>
</dbReference>
<accession>A0A8H5CM77</accession>
<feature type="region of interest" description="Disordered" evidence="1">
    <location>
        <begin position="1"/>
        <end position="45"/>
    </location>
</feature>
<dbReference type="InterPro" id="IPR037171">
    <property type="entry name" value="NagB/RpiA_transferase-like"/>
</dbReference>
<protein>
    <submittedName>
        <fullName evidence="2">Uncharacterized protein</fullName>
    </submittedName>
</protein>
<dbReference type="GO" id="GO:0008775">
    <property type="term" value="F:acetate CoA-transferase activity"/>
    <property type="evidence" value="ECO:0007669"/>
    <property type="project" value="InterPro"/>
</dbReference>
<evidence type="ECO:0000313" key="2">
    <source>
        <dbReference type="EMBL" id="KAF5344314.1"/>
    </source>
</evidence>
<proteinExistence type="predicted"/>
<dbReference type="GO" id="GO:0006083">
    <property type="term" value="P:acetate metabolic process"/>
    <property type="evidence" value="ECO:0007669"/>
    <property type="project" value="InterPro"/>
</dbReference>
<dbReference type="EMBL" id="JAACJO010000067">
    <property type="protein sequence ID" value="KAF5344314.1"/>
    <property type="molecule type" value="Genomic_DNA"/>
</dbReference>
<reference evidence="2 3" key="1">
    <citation type="journal article" date="2020" name="ISME J.">
        <title>Uncovering the hidden diversity of litter-decomposition mechanisms in mushroom-forming fungi.</title>
        <authorList>
            <person name="Floudas D."/>
            <person name="Bentzer J."/>
            <person name="Ahren D."/>
            <person name="Johansson T."/>
            <person name="Persson P."/>
            <person name="Tunlid A."/>
        </authorList>
    </citation>
    <scope>NUCLEOTIDE SEQUENCE [LARGE SCALE GENOMIC DNA]</scope>
    <source>
        <strain evidence="2 3">CBS 146.42</strain>
    </source>
</reference>
<comment type="caution">
    <text evidence="2">The sequence shown here is derived from an EMBL/GenBank/DDBJ whole genome shotgun (WGS) entry which is preliminary data.</text>
</comment>
<dbReference type="PANTHER" id="PTHR43609:SF1">
    <property type="entry name" value="ACETYL-COA HYDROLASE"/>
    <property type="match status" value="1"/>
</dbReference>
<feature type="compositionally biased region" description="Basic and acidic residues" evidence="1">
    <location>
        <begin position="7"/>
        <end position="20"/>
    </location>
</feature>
<dbReference type="GO" id="GO:0005739">
    <property type="term" value="C:mitochondrion"/>
    <property type="evidence" value="ECO:0007669"/>
    <property type="project" value="TreeGrafter"/>
</dbReference>
<dbReference type="SUPFAM" id="SSF100950">
    <property type="entry name" value="NagB/RpiA/CoA transferase-like"/>
    <property type="match status" value="1"/>
</dbReference>
<sequence>MVGVGWEPRRAVDGDPERITTQRRRFNMQPQGRPPEPPEIGCSGSAPLLPLRPTLNPIISLGTQVEDRGIREGMNSSMTNFAGKRILMSPQDLVPGCYKPRKTYNNHCKPLDWATVEAVVVAEDGYITPNASVGAIHEIVQPTKNTIVKGNARIPNFEDLHGVYCSSAAPNYQPCVRYYPPFTMTVTPYKPHTHHDSNPQFVTHI</sequence>
<organism evidence="2 3">
    <name type="scientific">Leucocoprinus leucothites</name>
    <dbReference type="NCBI Taxonomy" id="201217"/>
    <lineage>
        <taxon>Eukaryota</taxon>
        <taxon>Fungi</taxon>
        <taxon>Dikarya</taxon>
        <taxon>Basidiomycota</taxon>
        <taxon>Agaricomycotina</taxon>
        <taxon>Agaricomycetes</taxon>
        <taxon>Agaricomycetidae</taxon>
        <taxon>Agaricales</taxon>
        <taxon>Agaricineae</taxon>
        <taxon>Agaricaceae</taxon>
        <taxon>Leucocoprinus</taxon>
    </lineage>
</organism>
<evidence type="ECO:0000256" key="1">
    <source>
        <dbReference type="SAM" id="MobiDB-lite"/>
    </source>
</evidence>
<name>A0A8H5CM77_9AGAR</name>
<dbReference type="GO" id="GO:0003986">
    <property type="term" value="F:acetyl-CoA hydrolase activity"/>
    <property type="evidence" value="ECO:0007669"/>
    <property type="project" value="TreeGrafter"/>
</dbReference>
<dbReference type="AlphaFoldDB" id="A0A8H5CM77"/>
<dbReference type="InterPro" id="IPR046433">
    <property type="entry name" value="ActCoA_hydro"/>
</dbReference>